<name>A0A8J2Z6L4_9GAMM</name>
<feature type="signal peptide" evidence="1">
    <location>
        <begin position="1"/>
        <end position="19"/>
    </location>
</feature>
<reference evidence="2" key="2">
    <citation type="submission" date="2020-09" db="EMBL/GenBank/DDBJ databases">
        <authorList>
            <person name="Sun Q."/>
            <person name="Zhou Y."/>
        </authorList>
    </citation>
    <scope>NUCLEOTIDE SEQUENCE</scope>
    <source>
        <strain evidence="2">CGMCC 1.15758</strain>
    </source>
</reference>
<keyword evidence="3" id="KW-1185">Reference proteome</keyword>
<dbReference type="RefSeq" id="WP_117003813.1">
    <property type="nucleotide sequence ID" value="NZ_BMJS01000044.1"/>
</dbReference>
<reference evidence="2" key="1">
    <citation type="journal article" date="2014" name="Int. J. Syst. Evol. Microbiol.">
        <title>Complete genome sequence of Corynebacterium casei LMG S-19264T (=DSM 44701T), isolated from a smear-ripened cheese.</title>
        <authorList>
            <consortium name="US DOE Joint Genome Institute (JGI-PGF)"/>
            <person name="Walter F."/>
            <person name="Albersmeier A."/>
            <person name="Kalinowski J."/>
            <person name="Ruckert C."/>
        </authorList>
    </citation>
    <scope>NUCLEOTIDE SEQUENCE</scope>
    <source>
        <strain evidence="2">CGMCC 1.15758</strain>
    </source>
</reference>
<dbReference type="EMBL" id="BMJS01000044">
    <property type="protein sequence ID" value="GGG06664.1"/>
    <property type="molecule type" value="Genomic_DNA"/>
</dbReference>
<dbReference type="AlphaFoldDB" id="A0A8J2Z6L4"/>
<protein>
    <submittedName>
        <fullName evidence="2">Uncharacterized protein</fullName>
    </submittedName>
</protein>
<accession>A0A8J2Z6L4</accession>
<keyword evidence="1" id="KW-0732">Signal</keyword>
<dbReference type="Proteomes" id="UP000636949">
    <property type="component" value="Unassembled WGS sequence"/>
</dbReference>
<feature type="chain" id="PRO_5035284133" evidence="1">
    <location>
        <begin position="20"/>
        <end position="169"/>
    </location>
</feature>
<comment type="caution">
    <text evidence="2">The sequence shown here is derived from an EMBL/GenBank/DDBJ whole genome shotgun (WGS) entry which is preliminary data.</text>
</comment>
<dbReference type="PROSITE" id="PS51257">
    <property type="entry name" value="PROKAR_LIPOPROTEIN"/>
    <property type="match status" value="1"/>
</dbReference>
<evidence type="ECO:0000313" key="2">
    <source>
        <dbReference type="EMBL" id="GGG06664.1"/>
    </source>
</evidence>
<evidence type="ECO:0000313" key="3">
    <source>
        <dbReference type="Proteomes" id="UP000636949"/>
    </source>
</evidence>
<evidence type="ECO:0000256" key="1">
    <source>
        <dbReference type="SAM" id="SignalP"/>
    </source>
</evidence>
<gene>
    <name evidence="2" type="ORF">GCM10010995_25250</name>
</gene>
<proteinExistence type="predicted"/>
<organism evidence="2 3">
    <name type="scientific">Cysteiniphilum litorale</name>
    <dbReference type="NCBI Taxonomy" id="2056700"/>
    <lineage>
        <taxon>Bacteria</taxon>
        <taxon>Pseudomonadati</taxon>
        <taxon>Pseudomonadota</taxon>
        <taxon>Gammaproteobacteria</taxon>
        <taxon>Thiotrichales</taxon>
        <taxon>Fastidiosibacteraceae</taxon>
        <taxon>Cysteiniphilum</taxon>
    </lineage>
</organism>
<sequence>MKKKLFISVILGCACMSYAYSEDYCSAILNQARTWNDSGSIIKATKTIVFPITCNYSGNDLNVRSTPISGTNDEAVIDIQLKKHGLVCPDADGQFKVTCRNNVITYIPSSLVFSIFNAPVGNLLLNLSKNNDRYEASGTGSAEGASLNIDLFSNTQYLNAKLMQALRSE</sequence>